<gene>
    <name evidence="1" type="ORF">D2962_09715</name>
</gene>
<dbReference type="AlphaFoldDB" id="A0A3G2R630"/>
<dbReference type="Proteomes" id="UP000280960">
    <property type="component" value="Chromosome"/>
</dbReference>
<organism evidence="1 2">
    <name type="scientific">Biomaibacter acetigenes</name>
    <dbReference type="NCBI Taxonomy" id="2316383"/>
    <lineage>
        <taxon>Bacteria</taxon>
        <taxon>Bacillati</taxon>
        <taxon>Bacillota</taxon>
        <taxon>Clostridia</taxon>
        <taxon>Thermosediminibacterales</taxon>
        <taxon>Tepidanaerobacteraceae</taxon>
        <taxon>Biomaibacter</taxon>
    </lineage>
</organism>
<reference evidence="1 2" key="1">
    <citation type="submission" date="2018-10" db="EMBL/GenBank/DDBJ databases">
        <authorList>
            <person name="Zhang X."/>
        </authorList>
    </citation>
    <scope>NUCLEOTIDE SEQUENCE [LARGE SCALE GENOMIC DNA]</scope>
    <source>
        <strain evidence="1 2">SK-G1</strain>
    </source>
</reference>
<evidence type="ECO:0000313" key="2">
    <source>
        <dbReference type="Proteomes" id="UP000280960"/>
    </source>
</evidence>
<evidence type="ECO:0000313" key="1">
    <source>
        <dbReference type="EMBL" id="AYO30856.1"/>
    </source>
</evidence>
<proteinExistence type="predicted"/>
<dbReference type="EMBL" id="CP033169">
    <property type="protein sequence ID" value="AYO30856.1"/>
    <property type="molecule type" value="Genomic_DNA"/>
</dbReference>
<protein>
    <submittedName>
        <fullName evidence="1">Uncharacterized protein</fullName>
    </submittedName>
</protein>
<keyword evidence="2" id="KW-1185">Reference proteome</keyword>
<sequence>MAGCIGINFRDTVSSRKRSPARAFLELKKVHPRNKKIGKPEAQINAITAWRSRTGVLKRRIKGAECCERQISQYSLVGVGCGCDDSISDATGLSDAWVAFWAPAVVNGKR</sequence>
<dbReference type="KEGG" id="bacg:D2962_09715"/>
<accession>A0A3G2R630</accession>
<name>A0A3G2R630_9FIRM</name>